<dbReference type="Pfam" id="PF07679">
    <property type="entry name" value="I-set"/>
    <property type="match status" value="1"/>
</dbReference>
<feature type="region of interest" description="Disordered" evidence="1">
    <location>
        <begin position="499"/>
        <end position="519"/>
    </location>
</feature>
<dbReference type="PROSITE" id="PS50835">
    <property type="entry name" value="IG_LIKE"/>
    <property type="match status" value="2"/>
</dbReference>
<organism evidence="4 6">
    <name type="scientific">Aplysia californica</name>
    <name type="common">California sea hare</name>
    <dbReference type="NCBI Taxonomy" id="6500"/>
    <lineage>
        <taxon>Eukaryota</taxon>
        <taxon>Metazoa</taxon>
        <taxon>Spiralia</taxon>
        <taxon>Lophotrochozoa</taxon>
        <taxon>Mollusca</taxon>
        <taxon>Gastropoda</taxon>
        <taxon>Heterobranchia</taxon>
        <taxon>Euthyneura</taxon>
        <taxon>Tectipleura</taxon>
        <taxon>Aplysiida</taxon>
        <taxon>Aplysioidea</taxon>
        <taxon>Aplysiidae</taxon>
        <taxon>Aplysia</taxon>
    </lineage>
</organism>
<dbReference type="RefSeq" id="XP_005094527.1">
    <property type="nucleotide sequence ID" value="XM_005094470.3"/>
</dbReference>
<evidence type="ECO:0000313" key="5">
    <source>
        <dbReference type="RefSeq" id="XP_005094527.1"/>
    </source>
</evidence>
<proteinExistence type="predicted"/>
<dbReference type="InterPro" id="IPR036179">
    <property type="entry name" value="Ig-like_dom_sf"/>
</dbReference>
<dbReference type="Pfam" id="PF00656">
    <property type="entry name" value="Peptidase_C14"/>
    <property type="match status" value="1"/>
</dbReference>
<sequence>MNDLNAIGDQNLGQLPGLIYLKVRDHLDISPTVQHGWRAFVAVLDGDFTIRSDIDVAAIERVKSHNSCAAKLFNMLGARGMTIRQFVHYACLAEDNFIMDLFNLQAAIKIIDHPPEEVHVKEYDPLRLTVKASGRPQPRYQWYKNNNRMDGETQSILSFDETHGSDAGVYICVVHSEDMKQCLRCEPTTVIVDVESSDLEVKENPSSCFVVHSGNALFRCEVWGAENLTYQWYKGETALVDGQDVKGSQTRELRIYNIKSVDWQGWYYCEVSSRSQTVTTRGALLQLVSRMKKHHETTEYTATDKVVLLIGCSDYRGDKLLTAPINDVQALATSFQALNFKVVSLLNLTKLEIISAVHEFKELVSEGVYCVFYFCGHGFEGSSGLRYLVPSDAPLGYDNTHCIAAEQIFHVLLQKKPGNCCMILDTCRRIRPESKPEHNHFSAVETGNAIVCYATSYGLCAYEERDRGILVSHLKDILGEPIPIEHVFTRLRESLGKDTQVNVDNPSNPHKQIPDVKTNLSEPGRSFADSIVYTGYTSEFNRRQLAWHAAHKKPDARELEFSFADFTVTVQLDFQPEFSNILKVYMSVTDPGPTEECIAYVSGVPTDVGEKMQNKIISTGRSCQLNKTYVTITNIQRLKSPMNLEVTVKCKRASDQSHLEKAVRTDLGWPLVSSLHLWRERPDLSLRREAVEQEESSAGDESRDFYG</sequence>
<dbReference type="GeneID" id="101852085"/>
<dbReference type="Gene3D" id="2.60.40.10">
    <property type="entry name" value="Immunoglobulins"/>
    <property type="match status" value="2"/>
</dbReference>
<dbReference type="InterPro" id="IPR001309">
    <property type="entry name" value="Pept_C14_p20"/>
</dbReference>
<dbReference type="PROSITE" id="PS50208">
    <property type="entry name" value="CASPASE_P20"/>
    <property type="match status" value="1"/>
</dbReference>
<dbReference type="PANTHER" id="PTHR22576:SF37">
    <property type="entry name" value="MUCOSA-ASSOCIATED LYMPHOID TISSUE LYMPHOMA TRANSLOCATION PROTEIN 1"/>
    <property type="match status" value="1"/>
</dbReference>
<evidence type="ECO:0000259" key="2">
    <source>
        <dbReference type="PROSITE" id="PS50208"/>
    </source>
</evidence>
<dbReference type="Gene3D" id="2.60.40.3360">
    <property type="match status" value="1"/>
</dbReference>
<keyword evidence="4" id="KW-1185">Reference proteome</keyword>
<dbReference type="InterPro" id="IPR029030">
    <property type="entry name" value="Caspase-like_dom_sf"/>
</dbReference>
<dbReference type="InterPro" id="IPR052039">
    <property type="entry name" value="Caspase-related_regulators"/>
</dbReference>
<accession>A0ABM0JIP1</accession>
<dbReference type="RefSeq" id="XP_005094528.1">
    <property type="nucleotide sequence ID" value="XM_005094471.3"/>
</dbReference>
<dbReference type="Pfam" id="PF18703">
    <property type="entry name" value="MALT1_Ig"/>
    <property type="match status" value="1"/>
</dbReference>
<dbReference type="Pfam" id="PF13927">
    <property type="entry name" value="Ig_3"/>
    <property type="match status" value="1"/>
</dbReference>
<feature type="compositionally biased region" description="Polar residues" evidence="1">
    <location>
        <begin position="499"/>
        <end position="510"/>
    </location>
</feature>
<dbReference type="InterPro" id="IPR041077">
    <property type="entry name" value="MALT1_Ig"/>
</dbReference>
<dbReference type="CDD" id="cd00096">
    <property type="entry name" value="Ig"/>
    <property type="match status" value="1"/>
</dbReference>
<reference evidence="5 6" key="1">
    <citation type="submission" date="2025-05" db="UniProtKB">
        <authorList>
            <consortium name="RefSeq"/>
        </authorList>
    </citation>
    <scope>IDENTIFICATION</scope>
</reference>
<dbReference type="Gene3D" id="3.40.50.1460">
    <property type="match status" value="1"/>
</dbReference>
<feature type="domain" description="Caspase family p20" evidence="2">
    <location>
        <begin position="303"/>
        <end position="381"/>
    </location>
</feature>
<dbReference type="InterPro" id="IPR013783">
    <property type="entry name" value="Ig-like_fold"/>
</dbReference>
<name>A0ABM0JIP1_APLCA</name>
<evidence type="ECO:0000313" key="6">
    <source>
        <dbReference type="RefSeq" id="XP_005094528.1"/>
    </source>
</evidence>
<protein>
    <submittedName>
        <fullName evidence="5 6">Mucosa-associated lymphoid tissue lymphoma translocation protein 1 isoform X1</fullName>
    </submittedName>
</protein>
<dbReference type="SUPFAM" id="SSF48726">
    <property type="entry name" value="Immunoglobulin"/>
    <property type="match status" value="2"/>
</dbReference>
<dbReference type="Proteomes" id="UP000694888">
    <property type="component" value="Unplaced"/>
</dbReference>
<dbReference type="InterPro" id="IPR013098">
    <property type="entry name" value="Ig_I-set"/>
</dbReference>
<dbReference type="SMART" id="SM00408">
    <property type="entry name" value="IGc2"/>
    <property type="match status" value="2"/>
</dbReference>
<dbReference type="InterPro" id="IPR003599">
    <property type="entry name" value="Ig_sub"/>
</dbReference>
<dbReference type="InterPro" id="IPR033540">
    <property type="entry name" value="MALT1_IG-like_dom_sf"/>
</dbReference>
<dbReference type="PANTHER" id="PTHR22576">
    <property type="entry name" value="MUCOSA ASSOCIATED LYMPHOID TISSUE LYMPHOMA TRANSLOCATION PROTEIN 1/PARACASPASE"/>
    <property type="match status" value="1"/>
</dbReference>
<evidence type="ECO:0000313" key="4">
    <source>
        <dbReference type="Proteomes" id="UP000694888"/>
    </source>
</evidence>
<evidence type="ECO:0000256" key="1">
    <source>
        <dbReference type="SAM" id="MobiDB-lite"/>
    </source>
</evidence>
<dbReference type="InterPro" id="IPR007110">
    <property type="entry name" value="Ig-like_dom"/>
</dbReference>
<dbReference type="InterPro" id="IPR011600">
    <property type="entry name" value="Pept_C14_caspase"/>
</dbReference>
<feature type="domain" description="Ig-like" evidence="3">
    <location>
        <begin position="108"/>
        <end position="174"/>
    </location>
</feature>
<feature type="domain" description="Ig-like" evidence="3">
    <location>
        <begin position="187"/>
        <end position="279"/>
    </location>
</feature>
<dbReference type="SMART" id="SM00409">
    <property type="entry name" value="IG"/>
    <property type="match status" value="2"/>
</dbReference>
<evidence type="ECO:0000259" key="3">
    <source>
        <dbReference type="PROSITE" id="PS50835"/>
    </source>
</evidence>
<dbReference type="InterPro" id="IPR003598">
    <property type="entry name" value="Ig_sub2"/>
</dbReference>
<dbReference type="SUPFAM" id="SSF52129">
    <property type="entry name" value="Caspase-like"/>
    <property type="match status" value="1"/>
</dbReference>
<gene>
    <name evidence="5 6" type="primary">LOC101852085</name>
</gene>